<evidence type="ECO:0000313" key="2">
    <source>
        <dbReference type="EMBL" id="KAF9581048.1"/>
    </source>
</evidence>
<name>A0A9P6KDP4_9FUNG</name>
<dbReference type="OrthoDB" id="2447452at2759"/>
<evidence type="ECO:0000313" key="3">
    <source>
        <dbReference type="Proteomes" id="UP000780801"/>
    </source>
</evidence>
<reference evidence="2" key="1">
    <citation type="journal article" date="2020" name="Fungal Divers.">
        <title>Resolving the Mortierellaceae phylogeny through synthesis of multi-gene phylogenetics and phylogenomics.</title>
        <authorList>
            <person name="Vandepol N."/>
            <person name="Liber J."/>
            <person name="Desiro A."/>
            <person name="Na H."/>
            <person name="Kennedy M."/>
            <person name="Barry K."/>
            <person name="Grigoriev I.V."/>
            <person name="Miller A.N."/>
            <person name="O'Donnell K."/>
            <person name="Stajich J.E."/>
            <person name="Bonito G."/>
        </authorList>
    </citation>
    <scope>NUCLEOTIDE SEQUENCE</scope>
    <source>
        <strain evidence="2">KOD1015</strain>
    </source>
</reference>
<gene>
    <name evidence="2" type="ORF">BGW38_002073</name>
</gene>
<feature type="compositionally biased region" description="Polar residues" evidence="1">
    <location>
        <begin position="558"/>
        <end position="573"/>
    </location>
</feature>
<proteinExistence type="predicted"/>
<dbReference type="EMBL" id="JAABOA010001698">
    <property type="protein sequence ID" value="KAF9581048.1"/>
    <property type="molecule type" value="Genomic_DNA"/>
</dbReference>
<accession>A0A9P6KDP4</accession>
<keyword evidence="3" id="KW-1185">Reference proteome</keyword>
<dbReference type="SUPFAM" id="SSF52047">
    <property type="entry name" value="RNI-like"/>
    <property type="match status" value="1"/>
</dbReference>
<dbReference type="Proteomes" id="UP000780801">
    <property type="component" value="Unassembled WGS sequence"/>
</dbReference>
<sequence length="644" mass="73521">LYEAIGRPRVMDVESIPHFYERSDKIYTEDLQDFTDKKKCRYVAGEEPAMEDFLKRSYGLKSLELVAGNPYMFQWATPSLITQRIPRLLSVQLARQPLGSLRKLTLWSHRMHITLHAFNDAVAAFGRTLREICCRASPSILSDLRISLENAKILVGQMRLPRAKTVGVDWYLPKVQRIHIEIDLNQTVKFGSFGECPMLEELIIIQSRPDLGSYVLPRNLTYSEENEALMPVWKLPRLRILFLAGESMARFNFESLRSMKRLKDLTINTRFYGADTVFTRIYSKLYSLPLQQAYNSMKERSQARDEDVVSNSRLQDTCEPSELLPWSWESKSLVNLSLVGSPVMAFNLEILERLPELCRLNLETRDNDQYAFSTSKSEAMAKIYSLQRPDHQERDNIFSPPSERPISNQDVKSSLSMFLNEKGGQDITHIWGRPVGPLVNSRLEELCIISHWKYSTPKVLVYLLAWLAPNLKSLQLDPHSGNDIEERMMLFKFLQTIQVADKIVASRNILRTNVACSQGSALGILTRLDSLDLGPFDSRVESQGDISRRDISRGGLASESSLEQSNGCNTKSSEPARHPVKSGSEPKLPLAKVKINVVLEKHYLKQLGFREIEKGEAKICQKQGTRLYELKGRSFVEKSDLQNL</sequence>
<comment type="caution">
    <text evidence="2">The sequence shown here is derived from an EMBL/GenBank/DDBJ whole genome shotgun (WGS) entry which is preliminary data.</text>
</comment>
<dbReference type="AlphaFoldDB" id="A0A9P6KDP4"/>
<evidence type="ECO:0000256" key="1">
    <source>
        <dbReference type="SAM" id="MobiDB-lite"/>
    </source>
</evidence>
<dbReference type="Gene3D" id="3.80.10.10">
    <property type="entry name" value="Ribonuclease Inhibitor"/>
    <property type="match status" value="1"/>
</dbReference>
<organism evidence="2 3">
    <name type="scientific">Lunasporangiospora selenospora</name>
    <dbReference type="NCBI Taxonomy" id="979761"/>
    <lineage>
        <taxon>Eukaryota</taxon>
        <taxon>Fungi</taxon>
        <taxon>Fungi incertae sedis</taxon>
        <taxon>Mucoromycota</taxon>
        <taxon>Mortierellomycotina</taxon>
        <taxon>Mortierellomycetes</taxon>
        <taxon>Mortierellales</taxon>
        <taxon>Mortierellaceae</taxon>
        <taxon>Lunasporangiospora</taxon>
    </lineage>
</organism>
<dbReference type="InterPro" id="IPR032675">
    <property type="entry name" value="LRR_dom_sf"/>
</dbReference>
<feature type="non-terminal residue" evidence="2">
    <location>
        <position position="644"/>
    </location>
</feature>
<feature type="region of interest" description="Disordered" evidence="1">
    <location>
        <begin position="556"/>
        <end position="585"/>
    </location>
</feature>
<protein>
    <submittedName>
        <fullName evidence="2">Uncharacterized protein</fullName>
    </submittedName>
</protein>